<evidence type="ECO:0000313" key="2">
    <source>
        <dbReference type="EMBL" id="KAF2605456.1"/>
    </source>
</evidence>
<dbReference type="EMBL" id="QGKW02001911">
    <property type="protein sequence ID" value="KAF2567014.1"/>
    <property type="molecule type" value="Genomic_DNA"/>
</dbReference>
<reference evidence="2" key="1">
    <citation type="submission" date="2019-12" db="EMBL/GenBank/DDBJ databases">
        <title>Genome sequencing and annotation of Brassica cretica.</title>
        <authorList>
            <person name="Studholme D.J."/>
            <person name="Sarris P.F."/>
        </authorList>
    </citation>
    <scope>NUCLEOTIDE SEQUENCE</scope>
    <source>
        <strain evidence="1">PFS-001/15</strain>
        <strain evidence="2">PFS-102/07</strain>
        <tissue evidence="2">Leaf</tissue>
    </source>
</reference>
<dbReference type="AlphaFoldDB" id="A0A8S9LJF5"/>
<evidence type="ECO:0000313" key="1">
    <source>
        <dbReference type="EMBL" id="KAF2567014.1"/>
    </source>
</evidence>
<sequence>MACAAKRSVLRFSMNPSRRFVTAEKCFCLERLLTAALDVAIGSEGSRAADFEDPIWIFLGFEKRESGFAETLVSGVLESGERIDEAEERERI</sequence>
<dbReference type="EMBL" id="QGKY02000094">
    <property type="protein sequence ID" value="KAF2605456.1"/>
    <property type="molecule type" value="Genomic_DNA"/>
</dbReference>
<gene>
    <name evidence="1" type="ORF">F2Q68_00025697</name>
    <name evidence="2" type="ORF">F2Q70_00026143</name>
</gene>
<dbReference type="Proteomes" id="UP000712281">
    <property type="component" value="Unassembled WGS sequence"/>
</dbReference>
<organism evidence="2">
    <name type="scientific">Brassica cretica</name>
    <name type="common">Mustard</name>
    <dbReference type="NCBI Taxonomy" id="69181"/>
    <lineage>
        <taxon>Eukaryota</taxon>
        <taxon>Viridiplantae</taxon>
        <taxon>Streptophyta</taxon>
        <taxon>Embryophyta</taxon>
        <taxon>Tracheophyta</taxon>
        <taxon>Spermatophyta</taxon>
        <taxon>Magnoliopsida</taxon>
        <taxon>eudicotyledons</taxon>
        <taxon>Gunneridae</taxon>
        <taxon>Pentapetalae</taxon>
        <taxon>rosids</taxon>
        <taxon>malvids</taxon>
        <taxon>Brassicales</taxon>
        <taxon>Brassicaceae</taxon>
        <taxon>Brassiceae</taxon>
        <taxon>Brassica</taxon>
    </lineage>
</organism>
<proteinExistence type="predicted"/>
<comment type="caution">
    <text evidence="2">The sequence shown here is derived from an EMBL/GenBank/DDBJ whole genome shotgun (WGS) entry which is preliminary data.</text>
</comment>
<protein>
    <submittedName>
        <fullName evidence="2">Uncharacterized protein</fullName>
    </submittedName>
</protein>
<accession>A0A8S9LJF5</accession>
<name>A0A8S9LJF5_BRACR</name>